<comment type="caution">
    <text evidence="2">The sequence shown here is derived from an EMBL/GenBank/DDBJ whole genome shotgun (WGS) entry which is preliminary data.</text>
</comment>
<dbReference type="InterPro" id="IPR016130">
    <property type="entry name" value="Tyr_Pase_AS"/>
</dbReference>
<dbReference type="SUPFAM" id="SSF52799">
    <property type="entry name" value="(Phosphotyrosine protein) phosphatases II"/>
    <property type="match status" value="1"/>
</dbReference>
<dbReference type="Gene3D" id="3.90.190.10">
    <property type="entry name" value="Protein tyrosine phosphatase superfamily"/>
    <property type="match status" value="1"/>
</dbReference>
<protein>
    <submittedName>
        <fullName evidence="2">Tyrosine phosphatase family protein</fullName>
    </submittedName>
</protein>
<gene>
    <name evidence="2" type="ORF">VT99_12222</name>
</gene>
<dbReference type="InterPro" id="IPR026893">
    <property type="entry name" value="Tyr/Ser_Pase_IphP-type"/>
</dbReference>
<sequence>MIPNLRDVGKTVNRICGQEIMNEGVLYRGGTVNKLADESELPDVKTILNLRTEADQIFPSKKQLYIPAIDSAGNYLTLNGTVRDWANKVVASICEDGTFPLLLHCTYGKDRTGIITALILLAIGVDPPVIIEEYMQTESLTSDGDVRLALKEFGAVDEYLYQKDLMVVLKNNLIK</sequence>
<proteinExistence type="predicted"/>
<dbReference type="InterPro" id="IPR029021">
    <property type="entry name" value="Prot-tyrosine_phosphatase-like"/>
</dbReference>
<dbReference type="EMBL" id="MTKQ01000222">
    <property type="protein sequence ID" value="RWX46487.1"/>
    <property type="molecule type" value="Genomic_DNA"/>
</dbReference>
<dbReference type="Proteomes" id="UP000286862">
    <property type="component" value="Unassembled WGS sequence"/>
</dbReference>
<evidence type="ECO:0000259" key="1">
    <source>
        <dbReference type="PROSITE" id="PS50056"/>
    </source>
</evidence>
<accession>A0A444J011</accession>
<dbReference type="PROSITE" id="PS50056">
    <property type="entry name" value="TYR_PHOSPHATASE_2"/>
    <property type="match status" value="1"/>
</dbReference>
<organism evidence="2 3">
    <name type="scientific">Candidatus Electrothrix marina</name>
    <dbReference type="NCBI Taxonomy" id="1859130"/>
    <lineage>
        <taxon>Bacteria</taxon>
        <taxon>Pseudomonadati</taxon>
        <taxon>Thermodesulfobacteriota</taxon>
        <taxon>Desulfobulbia</taxon>
        <taxon>Desulfobulbales</taxon>
        <taxon>Desulfobulbaceae</taxon>
        <taxon>Candidatus Electrothrix</taxon>
    </lineage>
</organism>
<dbReference type="AlphaFoldDB" id="A0A444J011"/>
<evidence type="ECO:0000313" key="2">
    <source>
        <dbReference type="EMBL" id="RWX46487.1"/>
    </source>
</evidence>
<feature type="domain" description="Tyrosine specific protein phosphatases" evidence="1">
    <location>
        <begin position="83"/>
        <end position="126"/>
    </location>
</feature>
<name>A0A444J011_9BACT</name>
<evidence type="ECO:0000313" key="3">
    <source>
        <dbReference type="Proteomes" id="UP000286862"/>
    </source>
</evidence>
<dbReference type="InterPro" id="IPR000387">
    <property type="entry name" value="Tyr_Pase_dom"/>
</dbReference>
<dbReference type="Pfam" id="PF13350">
    <property type="entry name" value="Y_phosphatase3"/>
    <property type="match status" value="1"/>
</dbReference>
<reference evidence="2 3" key="1">
    <citation type="submission" date="2017-01" db="EMBL/GenBank/DDBJ databases">
        <title>The cable genome- insights into the physiology and evolution of filamentous bacteria capable of sulfide oxidation via long distance electron transfer.</title>
        <authorList>
            <person name="Schreiber L."/>
            <person name="Bjerg J.T."/>
            <person name="Boggild A."/>
            <person name="Van De Vossenberg J."/>
            <person name="Meysman F."/>
            <person name="Nielsen L.P."/>
            <person name="Schramm A."/>
            <person name="Kjeldsen K.U."/>
        </authorList>
    </citation>
    <scope>NUCLEOTIDE SEQUENCE [LARGE SCALE GENOMIC DNA]</scope>
    <source>
        <strain evidence="2">A2</strain>
    </source>
</reference>
<dbReference type="PROSITE" id="PS00383">
    <property type="entry name" value="TYR_PHOSPHATASE_1"/>
    <property type="match status" value="1"/>
</dbReference>
<dbReference type="GO" id="GO:0004721">
    <property type="term" value="F:phosphoprotein phosphatase activity"/>
    <property type="evidence" value="ECO:0007669"/>
    <property type="project" value="InterPro"/>
</dbReference>